<organism evidence="2 3">
    <name type="scientific">Lophiotrema nucula</name>
    <dbReference type="NCBI Taxonomy" id="690887"/>
    <lineage>
        <taxon>Eukaryota</taxon>
        <taxon>Fungi</taxon>
        <taxon>Dikarya</taxon>
        <taxon>Ascomycota</taxon>
        <taxon>Pezizomycotina</taxon>
        <taxon>Dothideomycetes</taxon>
        <taxon>Pleosporomycetidae</taxon>
        <taxon>Pleosporales</taxon>
        <taxon>Lophiotremataceae</taxon>
        <taxon>Lophiotrema</taxon>
    </lineage>
</organism>
<evidence type="ECO:0000256" key="1">
    <source>
        <dbReference type="SAM" id="MobiDB-lite"/>
    </source>
</evidence>
<dbReference type="EMBL" id="ML977323">
    <property type="protein sequence ID" value="KAF2115229.1"/>
    <property type="molecule type" value="Genomic_DNA"/>
</dbReference>
<protein>
    <submittedName>
        <fullName evidence="2">Uncharacterized protein</fullName>
    </submittedName>
</protein>
<reference evidence="2" key="1">
    <citation type="journal article" date="2020" name="Stud. Mycol.">
        <title>101 Dothideomycetes genomes: a test case for predicting lifestyles and emergence of pathogens.</title>
        <authorList>
            <person name="Haridas S."/>
            <person name="Albert R."/>
            <person name="Binder M."/>
            <person name="Bloem J."/>
            <person name="Labutti K."/>
            <person name="Salamov A."/>
            <person name="Andreopoulos B."/>
            <person name="Baker S."/>
            <person name="Barry K."/>
            <person name="Bills G."/>
            <person name="Bluhm B."/>
            <person name="Cannon C."/>
            <person name="Castanera R."/>
            <person name="Culley D."/>
            <person name="Daum C."/>
            <person name="Ezra D."/>
            <person name="Gonzalez J."/>
            <person name="Henrissat B."/>
            <person name="Kuo A."/>
            <person name="Liang C."/>
            <person name="Lipzen A."/>
            <person name="Lutzoni F."/>
            <person name="Magnuson J."/>
            <person name="Mondo S."/>
            <person name="Nolan M."/>
            <person name="Ohm R."/>
            <person name="Pangilinan J."/>
            <person name="Park H.-J."/>
            <person name="Ramirez L."/>
            <person name="Alfaro M."/>
            <person name="Sun H."/>
            <person name="Tritt A."/>
            <person name="Yoshinaga Y."/>
            <person name="Zwiers L.-H."/>
            <person name="Turgeon B."/>
            <person name="Goodwin S."/>
            <person name="Spatafora J."/>
            <person name="Crous P."/>
            <person name="Grigoriev I."/>
        </authorList>
    </citation>
    <scope>NUCLEOTIDE SEQUENCE</scope>
    <source>
        <strain evidence="2">CBS 627.86</strain>
    </source>
</reference>
<keyword evidence="3" id="KW-1185">Reference proteome</keyword>
<evidence type="ECO:0000313" key="3">
    <source>
        <dbReference type="Proteomes" id="UP000799770"/>
    </source>
</evidence>
<accession>A0A6A5Z6W4</accession>
<gene>
    <name evidence="2" type="ORF">BDV96DRAFT_66563</name>
</gene>
<feature type="compositionally biased region" description="Basic and acidic residues" evidence="1">
    <location>
        <begin position="155"/>
        <end position="174"/>
    </location>
</feature>
<proteinExistence type="predicted"/>
<feature type="region of interest" description="Disordered" evidence="1">
    <location>
        <begin position="146"/>
        <end position="182"/>
    </location>
</feature>
<dbReference type="InterPro" id="IPR038921">
    <property type="entry name" value="YOR389W-like"/>
</dbReference>
<dbReference type="OrthoDB" id="10261782at2759"/>
<dbReference type="PANTHER" id="PTHR35204:SF1">
    <property type="entry name" value="ENTEROTOXIN"/>
    <property type="match status" value="1"/>
</dbReference>
<name>A0A6A5Z6W4_9PLEO</name>
<dbReference type="PANTHER" id="PTHR35204">
    <property type="entry name" value="YALI0A21131P"/>
    <property type="match status" value="1"/>
</dbReference>
<sequence>MFHSTLFAAFAAFGIFAQAVEFVPFLNFSSPSPYIFHSLATLLQTYPQTLFPNGHTITSVTIPRGTLLYHGRHDNNTVPSPEWLALDIEMAYGIMGNLRDSRMLTYRTTKDVQLVYFDGTSASLMGEGTVSQMVLLYNGTENIPHRGGWGPPRRGGREANMDGAAKEAEDEPRRRPPGGWNPLEDEYVRARGLCKWLKKYGLREVGTGGYEGVVRMNAGFEVIWCDFESPSLKLVSNLNVSAPMLEQVTSGWQKDFRQAPLQVQARLRTSDDEGPHGPGMTDPREPFRDTSNWFWFTAAAKRYHIESRIKLRICGLFSFYEHQLRNQSSTRVEEEVVRLNLTANGQWQSPKGEFARNAGLDQLMKRRRRHYLSNVSNKDAFAMFTFLKRRLSNARDVCAGTDWAYVAQEIVARYSKEIQQLQQLLSRDITDYTSDWDALRSWFASTRSLTHWYLMPFIEYPPDRPYRKEDLHQIFALESPVAKDTLERCATQYDSDDYVPQEQHATYTAVKETLTTLCSTIVAVGLNVEYRWLLDFNGRSLTKKEQNKATTALSKAAQSWKGQVEELMAWLGWVDKWISCEARCGTEVCWPRV</sequence>
<evidence type="ECO:0000313" key="2">
    <source>
        <dbReference type="EMBL" id="KAF2115229.1"/>
    </source>
</evidence>
<dbReference type="AlphaFoldDB" id="A0A6A5Z6W4"/>
<dbReference type="Proteomes" id="UP000799770">
    <property type="component" value="Unassembled WGS sequence"/>
</dbReference>